<dbReference type="SUPFAM" id="SSF51905">
    <property type="entry name" value="FAD/NAD(P)-binding domain"/>
    <property type="match status" value="1"/>
</dbReference>
<dbReference type="PANTHER" id="PTHR43747:SF5">
    <property type="entry name" value="FAD-BINDING DOMAIN-CONTAINING PROTEIN"/>
    <property type="match status" value="1"/>
</dbReference>
<organism evidence="6 7">
    <name type="scientific">Lentinula detonsa</name>
    <dbReference type="NCBI Taxonomy" id="2804962"/>
    <lineage>
        <taxon>Eukaryota</taxon>
        <taxon>Fungi</taxon>
        <taxon>Dikarya</taxon>
        <taxon>Basidiomycota</taxon>
        <taxon>Agaricomycotina</taxon>
        <taxon>Agaricomycetes</taxon>
        <taxon>Agaricomycetidae</taxon>
        <taxon>Agaricales</taxon>
        <taxon>Marasmiineae</taxon>
        <taxon>Omphalotaceae</taxon>
        <taxon>Lentinula</taxon>
    </lineage>
</organism>
<dbReference type="InterPro" id="IPR014025">
    <property type="entry name" value="Glutaredoxin_subgr"/>
</dbReference>
<evidence type="ECO:0000256" key="4">
    <source>
        <dbReference type="ARBA" id="ARBA00049364"/>
    </source>
</evidence>
<dbReference type="Pfam" id="PF00462">
    <property type="entry name" value="Glutaredoxin"/>
    <property type="match status" value="1"/>
</dbReference>
<accession>A0A9W8P9E8</accession>
<dbReference type="Gene3D" id="3.50.50.60">
    <property type="entry name" value="FAD/NAD(P)-binding domain"/>
    <property type="match status" value="1"/>
</dbReference>
<dbReference type="InterPro" id="IPR006905">
    <property type="entry name" value="Flavin_halogenase"/>
</dbReference>
<comment type="caution">
    <text evidence="6">The sequence shown here is derived from an EMBL/GenBank/DDBJ whole genome shotgun (WGS) entry which is preliminary data.</text>
</comment>
<sequence>MTIDNLHHFTQLRAAHPELTDSMLLNSNNSSKFSTKPDVVVAGAGIIGLCYAIQLKNISPHLNIAVYEKSRAPVQKIGESTLSSFSRFTNGAVMPHDYFFRLFGLKDGLQFYCIDREGVEVTSEDIGGLDLSFQLDRRMSELFFTMWAQRIGINVYHGVEVDFEVSDKDQGSSPEFQDTHHFAAPQVKLKNFPKPGGTEVDAKLVCDASGFSRKLTSKFGNKETFDGWNCDAYWAYFKQKEGGKAENRLDHWDYPATKHMCFPEGWGWFIKLISWHHAPLANIMDLVAYIINKAKNGVAAEAIPSIKALSAMFDCPFEFITSIGWAVRNDHKFPENLDEYGDGEGERKFNYFKRRYPTLNKLMNGVYELLPKYYGKQTYFVRKSMAYRSPIVAGEGWFAIGNSAGFTNPLISPGINAGIGTAVLAANLTKEIFDQPPEKARAVMQKCITTYQTYSHDFMIPRLHLMNHYWYNSFRDHRLFEVMVPCFWTLGIDDIDVQYVDEFTEEDVNWVIGVGHDKFVDFSGKVLEILEPSDGLAEMNGVNISESTTANYKELQENMKEMQEVVALEFNSSCSGYMSTSAKICNVRGFLSKNTKSSVDEIYGLISLVTRESEQSQRVLTTESVDLTQPVDMNVYAAKRGMKWDKELQRLNEEYPVVVFSKTNQTYCPYSRKAKQLLQAYQLSPPPKIIEVDLREDAAQLKTVLTRLTRRSTFPNILLRGKTIGGSDDLHALHNANALRDMFLEAGVDVHMDGM</sequence>
<protein>
    <recommendedName>
        <fullName evidence="5">Glutaredoxin domain-containing protein</fullName>
    </recommendedName>
</protein>
<dbReference type="CDD" id="cd03419">
    <property type="entry name" value="GRX_GRXh_1_2_like"/>
    <property type="match status" value="1"/>
</dbReference>
<comment type="catalytic activity">
    <reaction evidence="4">
        <text>melleolide F + FADH2 + chloride + O2 = 6'-chloromelleolide F + FAD + 2 H2O + H(+)</text>
        <dbReference type="Rhea" id="RHEA:67160"/>
        <dbReference type="ChEBI" id="CHEBI:15377"/>
        <dbReference type="ChEBI" id="CHEBI:15378"/>
        <dbReference type="ChEBI" id="CHEBI:15379"/>
        <dbReference type="ChEBI" id="CHEBI:17996"/>
        <dbReference type="ChEBI" id="CHEBI:57692"/>
        <dbReference type="ChEBI" id="CHEBI:58307"/>
        <dbReference type="ChEBI" id="CHEBI:167712"/>
        <dbReference type="ChEBI" id="CHEBI:167713"/>
    </reaction>
    <physiologicalReaction direction="left-to-right" evidence="4">
        <dbReference type="Rhea" id="RHEA:67161"/>
    </physiologicalReaction>
</comment>
<proteinExistence type="inferred from homology"/>
<keyword evidence="2" id="KW-0560">Oxidoreductase</keyword>
<evidence type="ECO:0000256" key="1">
    <source>
        <dbReference type="ARBA" id="ARBA00005706"/>
    </source>
</evidence>
<dbReference type="Gene3D" id="3.40.30.10">
    <property type="entry name" value="Glutaredoxin"/>
    <property type="match status" value="1"/>
</dbReference>
<dbReference type="AlphaFoldDB" id="A0A9W8P9E8"/>
<dbReference type="Pfam" id="PF04820">
    <property type="entry name" value="Trp_halogenase"/>
    <property type="match status" value="1"/>
</dbReference>
<reference evidence="6 7" key="1">
    <citation type="journal article" date="2023" name="Proc. Natl. Acad. Sci. U.S.A.">
        <title>A global phylogenomic analysis of the shiitake genus Lentinula.</title>
        <authorList>
            <person name="Sierra-Patev S."/>
            <person name="Min B."/>
            <person name="Naranjo-Ortiz M."/>
            <person name="Looney B."/>
            <person name="Konkel Z."/>
            <person name="Slot J.C."/>
            <person name="Sakamoto Y."/>
            <person name="Steenwyk J.L."/>
            <person name="Rokas A."/>
            <person name="Carro J."/>
            <person name="Camarero S."/>
            <person name="Ferreira P."/>
            <person name="Molpeceres G."/>
            <person name="Ruiz-Duenas F.J."/>
            <person name="Serrano A."/>
            <person name="Henrissat B."/>
            <person name="Drula E."/>
            <person name="Hughes K.W."/>
            <person name="Mata J.L."/>
            <person name="Ishikawa N.K."/>
            <person name="Vargas-Isla R."/>
            <person name="Ushijima S."/>
            <person name="Smith C.A."/>
            <person name="Donoghue J."/>
            <person name="Ahrendt S."/>
            <person name="Andreopoulos W."/>
            <person name="He G."/>
            <person name="LaButti K."/>
            <person name="Lipzen A."/>
            <person name="Ng V."/>
            <person name="Riley R."/>
            <person name="Sandor L."/>
            <person name="Barry K."/>
            <person name="Martinez A.T."/>
            <person name="Xiao Y."/>
            <person name="Gibbons J.G."/>
            <person name="Terashima K."/>
            <person name="Grigoriev I.V."/>
            <person name="Hibbett D."/>
        </authorList>
    </citation>
    <scope>NUCLEOTIDE SEQUENCE [LARGE SCALE GENOMIC DNA]</scope>
    <source>
        <strain evidence="6 7">TFB7810</strain>
    </source>
</reference>
<evidence type="ECO:0000259" key="5">
    <source>
        <dbReference type="Pfam" id="PF00462"/>
    </source>
</evidence>
<keyword evidence="7" id="KW-1185">Reference proteome</keyword>
<comment type="similarity">
    <text evidence="1">Belongs to the flavin-dependent halogenase family.</text>
</comment>
<dbReference type="PANTHER" id="PTHR43747">
    <property type="entry name" value="FAD-BINDING PROTEIN"/>
    <property type="match status" value="1"/>
</dbReference>
<dbReference type="GO" id="GO:0140907">
    <property type="term" value="F:flavin-dependent halogenase activity"/>
    <property type="evidence" value="ECO:0007669"/>
    <property type="project" value="UniProtKB-ARBA"/>
</dbReference>
<dbReference type="GO" id="GO:0004497">
    <property type="term" value="F:monooxygenase activity"/>
    <property type="evidence" value="ECO:0007669"/>
    <property type="project" value="UniProtKB-KW"/>
</dbReference>
<name>A0A9W8P9E8_9AGAR</name>
<evidence type="ECO:0000256" key="3">
    <source>
        <dbReference type="ARBA" id="ARBA00023033"/>
    </source>
</evidence>
<dbReference type="SUPFAM" id="SSF52833">
    <property type="entry name" value="Thioredoxin-like"/>
    <property type="match status" value="1"/>
</dbReference>
<dbReference type="InterPro" id="IPR036188">
    <property type="entry name" value="FAD/NAD-bd_sf"/>
</dbReference>
<dbReference type="PROSITE" id="PS51354">
    <property type="entry name" value="GLUTAREDOXIN_2"/>
    <property type="match status" value="1"/>
</dbReference>
<evidence type="ECO:0000313" key="6">
    <source>
        <dbReference type="EMBL" id="KAJ3749345.1"/>
    </source>
</evidence>
<dbReference type="EMBL" id="JANVFU010000002">
    <property type="protein sequence ID" value="KAJ3749345.1"/>
    <property type="molecule type" value="Genomic_DNA"/>
</dbReference>
<keyword evidence="3" id="KW-0503">Monooxygenase</keyword>
<dbReference type="GO" id="GO:0044550">
    <property type="term" value="P:secondary metabolite biosynthetic process"/>
    <property type="evidence" value="ECO:0007669"/>
    <property type="project" value="UniProtKB-ARBA"/>
</dbReference>
<dbReference type="InterPro" id="IPR050816">
    <property type="entry name" value="Flavin-dep_Halogenase_NPB"/>
</dbReference>
<evidence type="ECO:0000256" key="2">
    <source>
        <dbReference type="ARBA" id="ARBA00023002"/>
    </source>
</evidence>
<dbReference type="InterPro" id="IPR036249">
    <property type="entry name" value="Thioredoxin-like_sf"/>
</dbReference>
<evidence type="ECO:0000313" key="7">
    <source>
        <dbReference type="Proteomes" id="UP001142393"/>
    </source>
</evidence>
<feature type="domain" description="Glutaredoxin" evidence="5">
    <location>
        <begin position="657"/>
        <end position="723"/>
    </location>
</feature>
<dbReference type="PRINTS" id="PR00160">
    <property type="entry name" value="GLUTAREDOXIN"/>
</dbReference>
<dbReference type="Proteomes" id="UP001142393">
    <property type="component" value="Unassembled WGS sequence"/>
</dbReference>
<dbReference type="InterPro" id="IPR002109">
    <property type="entry name" value="Glutaredoxin"/>
</dbReference>
<gene>
    <name evidence="6" type="ORF">DFH05DRAFT_1457165</name>
</gene>